<dbReference type="NCBIfam" id="TIGR01033">
    <property type="entry name" value="YebC/PmpR family DNA-binding transcriptional regulator"/>
    <property type="match status" value="1"/>
</dbReference>
<name>A0A369K9K3_9BACT</name>
<dbReference type="Gene3D" id="1.10.10.200">
    <property type="match status" value="1"/>
</dbReference>
<evidence type="ECO:0000256" key="4">
    <source>
        <dbReference type="ARBA" id="ARBA00023125"/>
    </source>
</evidence>
<protein>
    <recommendedName>
        <fullName evidence="6">Probable transcriptional regulatory protein HAT2_00617</fullName>
    </recommendedName>
</protein>
<dbReference type="InterPro" id="IPR017856">
    <property type="entry name" value="Integrase-like_N"/>
</dbReference>
<keyword evidence="3 6" id="KW-0805">Transcription regulation</keyword>
<feature type="domain" description="TACO1/YebC-like second and third" evidence="8">
    <location>
        <begin position="81"/>
        <end position="235"/>
    </location>
</feature>
<dbReference type="GO" id="GO:0006355">
    <property type="term" value="P:regulation of DNA-templated transcription"/>
    <property type="evidence" value="ECO:0007669"/>
    <property type="project" value="UniProtKB-UniRule"/>
</dbReference>
<keyword evidence="4 6" id="KW-0238">DNA-binding</keyword>
<dbReference type="InterPro" id="IPR026564">
    <property type="entry name" value="Transcrip_reg_TACO1-like_dom3"/>
</dbReference>
<proteinExistence type="inferred from homology"/>
<dbReference type="InterPro" id="IPR048300">
    <property type="entry name" value="TACO1_YebC-like_2nd/3rd_dom"/>
</dbReference>
<feature type="domain" description="TACO1/YebC-like N-terminal" evidence="9">
    <location>
        <begin position="5"/>
        <end position="74"/>
    </location>
</feature>
<dbReference type="InterPro" id="IPR002876">
    <property type="entry name" value="Transcrip_reg_TACO1-like"/>
</dbReference>
<evidence type="ECO:0000256" key="7">
    <source>
        <dbReference type="SAM" id="MobiDB-lite"/>
    </source>
</evidence>
<dbReference type="InterPro" id="IPR029072">
    <property type="entry name" value="YebC-like"/>
</dbReference>
<accession>A0A369K9K3</accession>
<feature type="region of interest" description="Disordered" evidence="7">
    <location>
        <begin position="1"/>
        <end position="21"/>
    </location>
</feature>
<gene>
    <name evidence="10" type="ORF">HAT2_00617</name>
</gene>
<sequence>MAGHSKWANIKHRKSRSDAKKGKLFSQILKEIYSSVRQGGNDPKVNGRLRLALHRARAANIPNETIQRSLKRAETSQEEMHEVCYEVYGFGGVGIICSGSTENRNRSASFIRGAVSAKGGTMASPNSVLFNFSQKGVLTLPSQGVDFDALFFLVSEWGAEDVIEEGESIFVLVTPDRLGFFVDQLMGRQVTLSHFELSWIPNCEVVCSPEQEALNDKLIDALDAIDDLDQVVHNMKSSEAVPPSPLL</sequence>
<evidence type="ECO:0000256" key="6">
    <source>
        <dbReference type="HAMAP-Rule" id="MF_00693"/>
    </source>
</evidence>
<evidence type="ECO:0000256" key="2">
    <source>
        <dbReference type="ARBA" id="ARBA00022490"/>
    </source>
</evidence>
<dbReference type="FunFam" id="1.10.10.200:FF:000002">
    <property type="entry name" value="Probable transcriptional regulatory protein CLM62_37755"/>
    <property type="match status" value="1"/>
</dbReference>
<dbReference type="Gene3D" id="3.30.70.980">
    <property type="match status" value="2"/>
</dbReference>
<comment type="similarity">
    <text evidence="1 6">Belongs to the TACO1 family.</text>
</comment>
<dbReference type="EMBL" id="QQBG01000023">
    <property type="protein sequence ID" value="RDB31279.1"/>
    <property type="molecule type" value="Genomic_DNA"/>
</dbReference>
<dbReference type="GO" id="GO:0005829">
    <property type="term" value="C:cytosol"/>
    <property type="evidence" value="ECO:0007669"/>
    <property type="project" value="TreeGrafter"/>
</dbReference>
<comment type="caution">
    <text evidence="10">The sequence shown here is derived from an EMBL/GenBank/DDBJ whole genome shotgun (WGS) entry which is preliminary data.</text>
</comment>
<keyword evidence="5 6" id="KW-0804">Transcription</keyword>
<dbReference type="Pfam" id="PF01709">
    <property type="entry name" value="Transcrip_reg"/>
    <property type="match status" value="1"/>
</dbReference>
<evidence type="ECO:0000313" key="10">
    <source>
        <dbReference type="EMBL" id="RDB31279.1"/>
    </source>
</evidence>
<dbReference type="PANTHER" id="PTHR12532">
    <property type="entry name" value="TRANSLATIONAL ACTIVATOR OF CYTOCHROME C OXIDASE 1"/>
    <property type="match status" value="1"/>
</dbReference>
<dbReference type="OrthoDB" id="9781053at2"/>
<dbReference type="HAMAP" id="MF_00693">
    <property type="entry name" value="Transcrip_reg_TACO1"/>
    <property type="match status" value="1"/>
</dbReference>
<dbReference type="InterPro" id="IPR049083">
    <property type="entry name" value="TACO1_YebC_N"/>
</dbReference>
<evidence type="ECO:0000256" key="3">
    <source>
        <dbReference type="ARBA" id="ARBA00023015"/>
    </source>
</evidence>
<dbReference type="SUPFAM" id="SSF75625">
    <property type="entry name" value="YebC-like"/>
    <property type="match status" value="1"/>
</dbReference>
<dbReference type="GO" id="GO:0003677">
    <property type="term" value="F:DNA binding"/>
    <property type="evidence" value="ECO:0007669"/>
    <property type="project" value="UniProtKB-UniRule"/>
</dbReference>
<evidence type="ECO:0000259" key="9">
    <source>
        <dbReference type="Pfam" id="PF20772"/>
    </source>
</evidence>
<evidence type="ECO:0000259" key="8">
    <source>
        <dbReference type="Pfam" id="PF01709"/>
    </source>
</evidence>
<dbReference type="AlphaFoldDB" id="A0A369K9K3"/>
<comment type="subcellular location">
    <subcellularLocation>
        <location evidence="6">Cytoplasm</location>
    </subcellularLocation>
</comment>
<keyword evidence="11" id="KW-1185">Reference proteome</keyword>
<evidence type="ECO:0000256" key="5">
    <source>
        <dbReference type="ARBA" id="ARBA00023163"/>
    </source>
</evidence>
<evidence type="ECO:0000313" key="11">
    <source>
        <dbReference type="Proteomes" id="UP000253816"/>
    </source>
</evidence>
<dbReference type="RefSeq" id="WP_114544544.1">
    <property type="nucleotide sequence ID" value="NZ_QQBG01000023.1"/>
</dbReference>
<reference evidence="10 11" key="1">
    <citation type="submission" date="2018-07" db="EMBL/GenBank/DDBJ databases">
        <title>Comparative genomics of the Candidatus Parilichlamydiaceae reveals evidence of convergent evolution and genome reduction in the phylum Chlamydiae.</title>
        <authorList>
            <person name="Taylor-Brown A."/>
            <person name="Polkinghorne A."/>
        </authorList>
    </citation>
    <scope>NUCLEOTIDE SEQUENCE [LARGE SCALE GENOMIC DNA]</scope>
    <source>
        <strain evidence="10 11">Hat2</strain>
    </source>
</reference>
<dbReference type="Pfam" id="PF20772">
    <property type="entry name" value="TACO1_YebC_N"/>
    <property type="match status" value="1"/>
</dbReference>
<evidence type="ECO:0000256" key="1">
    <source>
        <dbReference type="ARBA" id="ARBA00008724"/>
    </source>
</evidence>
<dbReference type="PANTHER" id="PTHR12532:SF6">
    <property type="entry name" value="TRANSCRIPTIONAL REGULATORY PROTEIN YEBC-RELATED"/>
    <property type="match status" value="1"/>
</dbReference>
<keyword evidence="2 6" id="KW-0963">Cytoplasm</keyword>
<organism evidence="10 11">
    <name type="scientific">Candidatus Similichlamydia laticola</name>
    <dbReference type="NCBI Taxonomy" id="2170265"/>
    <lineage>
        <taxon>Bacteria</taxon>
        <taxon>Pseudomonadati</taxon>
        <taxon>Chlamydiota</taxon>
        <taxon>Chlamydiia</taxon>
        <taxon>Parachlamydiales</taxon>
        <taxon>Candidatus Parilichlamydiaceae</taxon>
        <taxon>Candidatus Similichlamydia</taxon>
    </lineage>
</organism>
<dbReference type="Proteomes" id="UP000253816">
    <property type="component" value="Unassembled WGS sequence"/>
</dbReference>